<dbReference type="Proteomes" id="UP000694941">
    <property type="component" value="Unplaced"/>
</dbReference>
<evidence type="ECO:0000313" key="3">
    <source>
        <dbReference type="Proteomes" id="UP000694941"/>
    </source>
</evidence>
<feature type="domain" description="Calponin-homology (CH)" evidence="2">
    <location>
        <begin position="218"/>
        <end position="324"/>
    </location>
</feature>
<feature type="compositionally biased region" description="Basic and acidic residues" evidence="1">
    <location>
        <begin position="51"/>
        <end position="77"/>
    </location>
</feature>
<dbReference type="Gene3D" id="1.10.418.10">
    <property type="entry name" value="Calponin-like domain"/>
    <property type="match status" value="1"/>
</dbReference>
<dbReference type="GeneID" id="106471483"/>
<name>A0ABM1TIU1_LIMPO</name>
<keyword evidence="3" id="KW-1185">Reference proteome</keyword>
<evidence type="ECO:0000259" key="2">
    <source>
        <dbReference type="PROSITE" id="PS50021"/>
    </source>
</evidence>
<dbReference type="InterPro" id="IPR036872">
    <property type="entry name" value="CH_dom_sf"/>
</dbReference>
<dbReference type="SUPFAM" id="SSF47576">
    <property type="entry name" value="Calponin-homology domain, CH-domain"/>
    <property type="match status" value="1"/>
</dbReference>
<dbReference type="InterPro" id="IPR022189">
    <property type="entry name" value="SMTN"/>
</dbReference>
<dbReference type="SMART" id="SM00033">
    <property type="entry name" value="CH"/>
    <property type="match status" value="1"/>
</dbReference>
<dbReference type="PROSITE" id="PS50021">
    <property type="entry name" value="CH"/>
    <property type="match status" value="1"/>
</dbReference>
<dbReference type="InterPro" id="IPR050540">
    <property type="entry name" value="F-actin_Monoox_Mical"/>
</dbReference>
<dbReference type="PANTHER" id="PTHR23167">
    <property type="entry name" value="CALPONIN HOMOLOGY DOMAIN-CONTAINING PROTEIN DDB_G0272472-RELATED"/>
    <property type="match status" value="1"/>
</dbReference>
<accession>A0ABM1TIU1</accession>
<protein>
    <submittedName>
        <fullName evidence="4">Smoothelin-like isoform X1</fullName>
    </submittedName>
</protein>
<gene>
    <name evidence="4" type="primary">LOC106471483</name>
</gene>
<reference evidence="4" key="1">
    <citation type="submission" date="2025-08" db="UniProtKB">
        <authorList>
            <consortium name="RefSeq"/>
        </authorList>
    </citation>
    <scope>IDENTIFICATION</scope>
    <source>
        <tissue evidence="4">Muscle</tissue>
    </source>
</reference>
<dbReference type="Pfam" id="PF00307">
    <property type="entry name" value="CH"/>
    <property type="match status" value="1"/>
</dbReference>
<dbReference type="InterPro" id="IPR001715">
    <property type="entry name" value="CH_dom"/>
</dbReference>
<feature type="region of interest" description="Disordered" evidence="1">
    <location>
        <begin position="48"/>
        <end position="77"/>
    </location>
</feature>
<evidence type="ECO:0000256" key="1">
    <source>
        <dbReference type="SAM" id="MobiDB-lite"/>
    </source>
</evidence>
<dbReference type="RefSeq" id="XP_022255797.1">
    <property type="nucleotide sequence ID" value="XM_022400089.1"/>
</dbReference>
<evidence type="ECO:0000313" key="4">
    <source>
        <dbReference type="RefSeq" id="XP_022255797.1"/>
    </source>
</evidence>
<proteinExistence type="predicted"/>
<organism evidence="3 4">
    <name type="scientific">Limulus polyphemus</name>
    <name type="common">Atlantic horseshoe crab</name>
    <dbReference type="NCBI Taxonomy" id="6850"/>
    <lineage>
        <taxon>Eukaryota</taxon>
        <taxon>Metazoa</taxon>
        <taxon>Ecdysozoa</taxon>
        <taxon>Arthropoda</taxon>
        <taxon>Chelicerata</taxon>
        <taxon>Merostomata</taxon>
        <taxon>Xiphosura</taxon>
        <taxon>Limulidae</taxon>
        <taxon>Limulus</taxon>
    </lineage>
</organism>
<dbReference type="CDD" id="cd21200">
    <property type="entry name" value="CH_SMTN-like"/>
    <property type="match status" value="1"/>
</dbReference>
<dbReference type="PANTHER" id="PTHR23167:SF88">
    <property type="entry name" value="CALPONIN-HOMOLOGY (CH) DOMAIN-CONTAINING PROTEIN"/>
    <property type="match status" value="1"/>
</dbReference>
<sequence length="327" mass="37771">MEDNSRVVSGVDLDSVDDETFLYQLLDSTEDFDQRKIIRLRLREVQAASRAKRDEMMKKREQEREDAIKQRQREAAEQKQRTLAMFDSMAKSAPAGGPKQMDINIYKDGKPGLNNDNRPIGGGLQRDLVEESIRERQKEAEERKRRILSSYDVAAKSGPAGTIRDVNFEASKKNGANQNKVSARAKFQQMDAAVTKQQGNKTPNPFVLPLPVIRQNASQIKQTILEFCQRCTREYKNIDIQNFSTSWSDGLAFCALIHHFYPEAFDFDSLSPKNRRYNFDLGFRMAEEKADIAPLLDVDDMVLMKKPDWKCVFTYVQSFYRRFRDQV</sequence>
<dbReference type="Pfam" id="PF12510">
    <property type="entry name" value="Smoothelin"/>
    <property type="match status" value="1"/>
</dbReference>